<keyword evidence="10" id="KW-1185">Reference proteome</keyword>
<gene>
    <name evidence="9" type="ORF">GB881_00240</name>
</gene>
<comment type="caution">
    <text evidence="9">The sequence shown here is derived from an EMBL/GenBank/DDBJ whole genome shotgun (WGS) entry which is preliminary data.</text>
</comment>
<name>A0A6N7EEU7_9MICO</name>
<accession>A0A6N7EEU7</accession>
<dbReference type="InterPro" id="IPR005828">
    <property type="entry name" value="MFS_sugar_transport-like"/>
</dbReference>
<feature type="transmembrane region" description="Helical" evidence="7">
    <location>
        <begin position="414"/>
        <end position="434"/>
    </location>
</feature>
<dbReference type="PROSITE" id="PS00217">
    <property type="entry name" value="SUGAR_TRANSPORT_2"/>
    <property type="match status" value="1"/>
</dbReference>
<dbReference type="RefSeq" id="WP_152193395.1">
    <property type="nucleotide sequence ID" value="NZ_VUKD01000001.1"/>
</dbReference>
<dbReference type="Proteomes" id="UP000437709">
    <property type="component" value="Unassembled WGS sequence"/>
</dbReference>
<evidence type="ECO:0000256" key="7">
    <source>
        <dbReference type="SAM" id="Phobius"/>
    </source>
</evidence>
<evidence type="ECO:0000256" key="6">
    <source>
        <dbReference type="ARBA" id="ARBA00023136"/>
    </source>
</evidence>
<keyword evidence="3" id="KW-1003">Cell membrane</keyword>
<evidence type="ECO:0000259" key="8">
    <source>
        <dbReference type="PROSITE" id="PS50850"/>
    </source>
</evidence>
<feature type="transmembrane region" description="Helical" evidence="7">
    <location>
        <begin position="290"/>
        <end position="310"/>
    </location>
</feature>
<feature type="transmembrane region" description="Helical" evidence="7">
    <location>
        <begin position="20"/>
        <end position="44"/>
    </location>
</feature>
<keyword evidence="6 7" id="KW-0472">Membrane</keyword>
<evidence type="ECO:0000256" key="4">
    <source>
        <dbReference type="ARBA" id="ARBA00022692"/>
    </source>
</evidence>
<feature type="transmembrane region" description="Helical" evidence="7">
    <location>
        <begin position="59"/>
        <end position="82"/>
    </location>
</feature>
<protein>
    <submittedName>
        <fullName evidence="9">MFS transporter</fullName>
    </submittedName>
</protein>
<dbReference type="InterPro" id="IPR005829">
    <property type="entry name" value="Sugar_transporter_CS"/>
</dbReference>
<organism evidence="9 10">
    <name type="scientific">Georgenia subflava</name>
    <dbReference type="NCBI Taxonomy" id="1622177"/>
    <lineage>
        <taxon>Bacteria</taxon>
        <taxon>Bacillati</taxon>
        <taxon>Actinomycetota</taxon>
        <taxon>Actinomycetes</taxon>
        <taxon>Micrococcales</taxon>
        <taxon>Bogoriellaceae</taxon>
        <taxon>Georgenia</taxon>
    </lineage>
</organism>
<feature type="transmembrane region" description="Helical" evidence="7">
    <location>
        <begin position="385"/>
        <end position="408"/>
    </location>
</feature>
<keyword evidence="2" id="KW-0813">Transport</keyword>
<dbReference type="Gene3D" id="1.20.1250.20">
    <property type="entry name" value="MFS general substrate transporter like domains"/>
    <property type="match status" value="2"/>
</dbReference>
<feature type="transmembrane region" description="Helical" evidence="7">
    <location>
        <begin position="322"/>
        <end position="341"/>
    </location>
</feature>
<evidence type="ECO:0000313" key="10">
    <source>
        <dbReference type="Proteomes" id="UP000437709"/>
    </source>
</evidence>
<dbReference type="PANTHER" id="PTHR43045">
    <property type="entry name" value="SHIKIMATE TRANSPORTER"/>
    <property type="match status" value="1"/>
</dbReference>
<feature type="domain" description="Major facilitator superfamily (MFS) profile" evidence="8">
    <location>
        <begin position="22"/>
        <end position="440"/>
    </location>
</feature>
<dbReference type="PANTHER" id="PTHR43045:SF1">
    <property type="entry name" value="SHIKIMATE TRANSPORTER"/>
    <property type="match status" value="1"/>
</dbReference>
<evidence type="ECO:0000256" key="5">
    <source>
        <dbReference type="ARBA" id="ARBA00022989"/>
    </source>
</evidence>
<dbReference type="GO" id="GO:0022857">
    <property type="term" value="F:transmembrane transporter activity"/>
    <property type="evidence" value="ECO:0007669"/>
    <property type="project" value="InterPro"/>
</dbReference>
<proteinExistence type="predicted"/>
<feature type="transmembrane region" description="Helical" evidence="7">
    <location>
        <begin position="94"/>
        <end position="118"/>
    </location>
</feature>
<dbReference type="SUPFAM" id="SSF103473">
    <property type="entry name" value="MFS general substrate transporter"/>
    <property type="match status" value="1"/>
</dbReference>
<evidence type="ECO:0000256" key="1">
    <source>
        <dbReference type="ARBA" id="ARBA00004651"/>
    </source>
</evidence>
<feature type="transmembrane region" description="Helical" evidence="7">
    <location>
        <begin position="163"/>
        <end position="187"/>
    </location>
</feature>
<feature type="transmembrane region" description="Helical" evidence="7">
    <location>
        <begin position="347"/>
        <end position="373"/>
    </location>
</feature>
<dbReference type="Pfam" id="PF00083">
    <property type="entry name" value="Sugar_tr"/>
    <property type="match status" value="2"/>
</dbReference>
<dbReference type="AlphaFoldDB" id="A0A6N7EEU7"/>
<keyword evidence="5 7" id="KW-1133">Transmembrane helix</keyword>
<dbReference type="InterPro" id="IPR020846">
    <property type="entry name" value="MFS_dom"/>
</dbReference>
<comment type="subcellular location">
    <subcellularLocation>
        <location evidence="1">Cell membrane</location>
        <topology evidence="1">Multi-pass membrane protein</topology>
    </subcellularLocation>
</comment>
<reference evidence="9 10" key="1">
    <citation type="submission" date="2019-10" db="EMBL/GenBank/DDBJ databases">
        <title>Georgenia wutianyii sp. nov. and Georgenia yuyongxinii sp. nov. isolated from plateau pika (Ochotona curzoniae) in the Qinghai-Tibet plateau of China.</title>
        <authorList>
            <person name="Tian Z."/>
        </authorList>
    </citation>
    <scope>NUCLEOTIDE SEQUENCE [LARGE SCALE GENOMIC DNA]</scope>
    <source>
        <strain evidence="9 10">JCM 19765</strain>
    </source>
</reference>
<sequence>MNNKTAGSTQSTTGTGRSPLAAAFASVMGWAFDLFDLFILLYVAGPVGHQIFPVESETLSLALVFVSFAVSIVMRPGGAAIFGGFADKVGRKRIMVVVLAGVGLSTAAMGLVPSYAAAGMLAPILFLALRVVQGIFVGGVTAVTHTLGTESVPPRYRGMMSGLIGGGGAGLGAAMASVAFIIISAIFPGDAFTETGWRYMFFTGLLGAVLSLFVLRKVEESPVWLAAKAEKASGRQTTKPLSFKDLVTGRYGRITILNIAVAAGAGAQYYLTSGFLPTYLDVVTPVDEDVRGWVLLVASLIVVVAATGAGHLSERLGRRRTMLVIGAVNLVALPVILLVIARTDPGATVTIVLLCCLLATLANAAYAPVMIFLNERYPTEIRSRGTAVSWNTGFMLGGLLPTFVTLLSPTTEDIPSRLMIFVAGAVLVFIIAVVRSPETRGAIERG</sequence>
<dbReference type="GO" id="GO:0005886">
    <property type="term" value="C:plasma membrane"/>
    <property type="evidence" value="ECO:0007669"/>
    <property type="project" value="UniProtKB-SubCell"/>
</dbReference>
<evidence type="ECO:0000256" key="2">
    <source>
        <dbReference type="ARBA" id="ARBA00022448"/>
    </source>
</evidence>
<evidence type="ECO:0000256" key="3">
    <source>
        <dbReference type="ARBA" id="ARBA00022475"/>
    </source>
</evidence>
<dbReference type="PROSITE" id="PS50850">
    <property type="entry name" value="MFS"/>
    <property type="match status" value="1"/>
</dbReference>
<dbReference type="EMBL" id="WHPC01000001">
    <property type="protein sequence ID" value="MPV35488.1"/>
    <property type="molecule type" value="Genomic_DNA"/>
</dbReference>
<feature type="transmembrane region" description="Helical" evidence="7">
    <location>
        <begin position="251"/>
        <end position="270"/>
    </location>
</feature>
<dbReference type="OrthoDB" id="8953821at2"/>
<keyword evidence="4 7" id="KW-0812">Transmembrane</keyword>
<evidence type="ECO:0000313" key="9">
    <source>
        <dbReference type="EMBL" id="MPV35488.1"/>
    </source>
</evidence>
<feature type="transmembrane region" description="Helical" evidence="7">
    <location>
        <begin position="124"/>
        <end position="143"/>
    </location>
</feature>
<feature type="transmembrane region" description="Helical" evidence="7">
    <location>
        <begin position="199"/>
        <end position="215"/>
    </location>
</feature>
<dbReference type="InterPro" id="IPR036259">
    <property type="entry name" value="MFS_trans_sf"/>
</dbReference>